<evidence type="ECO:0000256" key="2">
    <source>
        <dbReference type="PROSITE-ProRule" id="PRU00708"/>
    </source>
</evidence>
<dbReference type="PANTHER" id="PTHR47926">
    <property type="entry name" value="PENTATRICOPEPTIDE REPEAT-CONTAINING PROTEIN"/>
    <property type="match status" value="1"/>
</dbReference>
<sequence>MGWSASCINPFPAASLLLVAIDVSKHLKSPQLPLRLQQSLSLSRLLFGDLHQLYYSKSHSSFYDHLESEDMPTLVSALTLSTNSKLCVLGTQTHSHIVKLGFTNDTTQNNLINMYSQCGVLGDGLKMFDEMPQGNLVCWTLIISGAVQNGEYEMSVEIHRLIVQSETEASTSVTNAVMDMYFKNAEKGPAFKLFNAMQARNIVSWNTIFAGSSQDVDAIEVAILFKSFMFTSLKPNHLTFSILLRLGGDALELGLILFDSITSDYGMEPSPDNYGTFVDILSRNGFLQDAKHAVEAMPFKTWPEIWRSLLNGYRIPGDRELGELAAMKLFHLVPENDATYACCRMFIQKMVIGKTLQGEDENGGTKNLKKLRL</sequence>
<feature type="repeat" description="PPR" evidence="2">
    <location>
        <begin position="104"/>
        <end position="138"/>
    </location>
</feature>
<gene>
    <name evidence="3" type="ORF">Acr_00g0060970</name>
</gene>
<dbReference type="Proteomes" id="UP000585474">
    <property type="component" value="Unassembled WGS sequence"/>
</dbReference>
<proteinExistence type="predicted"/>
<evidence type="ECO:0000313" key="4">
    <source>
        <dbReference type="Proteomes" id="UP000585474"/>
    </source>
</evidence>
<dbReference type="EMBL" id="BJWL01000322">
    <property type="protein sequence ID" value="GFS39066.1"/>
    <property type="molecule type" value="Genomic_DNA"/>
</dbReference>
<dbReference type="OrthoDB" id="185373at2759"/>
<comment type="caution">
    <text evidence="3">The sequence shown here is derived from an EMBL/GenBank/DDBJ whole genome shotgun (WGS) entry which is preliminary data.</text>
</comment>
<name>A0A7J0DNS7_9ERIC</name>
<evidence type="ECO:0000256" key="1">
    <source>
        <dbReference type="ARBA" id="ARBA00022737"/>
    </source>
</evidence>
<reference evidence="4" key="1">
    <citation type="submission" date="2019-07" db="EMBL/GenBank/DDBJ databases">
        <title>De Novo Assembly of kiwifruit Actinidia rufa.</title>
        <authorList>
            <person name="Sugita-Konishi S."/>
            <person name="Sato K."/>
            <person name="Mori E."/>
            <person name="Abe Y."/>
            <person name="Kisaki G."/>
            <person name="Hamano K."/>
            <person name="Suezawa K."/>
            <person name="Otani M."/>
            <person name="Fukuda T."/>
            <person name="Manabe T."/>
            <person name="Gomi K."/>
            <person name="Tabuchi M."/>
            <person name="Akimitsu K."/>
            <person name="Kataoka I."/>
        </authorList>
    </citation>
    <scope>NUCLEOTIDE SEQUENCE [LARGE SCALE GENOMIC DNA]</scope>
    <source>
        <strain evidence="4">cv. Fuchu</strain>
    </source>
</reference>
<keyword evidence="1" id="KW-0677">Repeat</keyword>
<dbReference type="PANTHER" id="PTHR47926:SF435">
    <property type="entry name" value="PENTACOTRIPEPTIDE-REPEAT REGION OF PRORP DOMAIN-CONTAINING PROTEIN"/>
    <property type="match status" value="1"/>
</dbReference>
<dbReference type="InterPro" id="IPR002885">
    <property type="entry name" value="PPR_rpt"/>
</dbReference>
<keyword evidence="4" id="KW-1185">Reference proteome</keyword>
<accession>A0A7J0DNS7</accession>
<dbReference type="InterPro" id="IPR046960">
    <property type="entry name" value="PPR_At4g14850-like_plant"/>
</dbReference>
<dbReference type="GO" id="GO:0003723">
    <property type="term" value="F:RNA binding"/>
    <property type="evidence" value="ECO:0007669"/>
    <property type="project" value="InterPro"/>
</dbReference>
<dbReference type="Pfam" id="PF01535">
    <property type="entry name" value="PPR"/>
    <property type="match status" value="2"/>
</dbReference>
<evidence type="ECO:0000313" key="3">
    <source>
        <dbReference type="EMBL" id="GFS39066.1"/>
    </source>
</evidence>
<dbReference type="Gene3D" id="1.25.40.10">
    <property type="entry name" value="Tetratricopeptide repeat domain"/>
    <property type="match status" value="2"/>
</dbReference>
<dbReference type="GO" id="GO:0009451">
    <property type="term" value="P:RNA modification"/>
    <property type="evidence" value="ECO:0007669"/>
    <property type="project" value="InterPro"/>
</dbReference>
<protein>
    <submittedName>
        <fullName evidence="3">Mitochondrial RNAediting factor 1</fullName>
    </submittedName>
</protein>
<dbReference type="InterPro" id="IPR011990">
    <property type="entry name" value="TPR-like_helical_dom_sf"/>
</dbReference>
<dbReference type="PROSITE" id="PS51375">
    <property type="entry name" value="PPR"/>
    <property type="match status" value="1"/>
</dbReference>
<dbReference type="AlphaFoldDB" id="A0A7J0DNS7"/>
<organism evidence="3 4">
    <name type="scientific">Actinidia rufa</name>
    <dbReference type="NCBI Taxonomy" id="165716"/>
    <lineage>
        <taxon>Eukaryota</taxon>
        <taxon>Viridiplantae</taxon>
        <taxon>Streptophyta</taxon>
        <taxon>Embryophyta</taxon>
        <taxon>Tracheophyta</taxon>
        <taxon>Spermatophyta</taxon>
        <taxon>Magnoliopsida</taxon>
        <taxon>eudicotyledons</taxon>
        <taxon>Gunneridae</taxon>
        <taxon>Pentapetalae</taxon>
        <taxon>asterids</taxon>
        <taxon>Ericales</taxon>
        <taxon>Actinidiaceae</taxon>
        <taxon>Actinidia</taxon>
    </lineage>
</organism>